<evidence type="ECO:0000256" key="1">
    <source>
        <dbReference type="SAM" id="Phobius"/>
    </source>
</evidence>
<keyword evidence="1" id="KW-0812">Transmembrane</keyword>
<evidence type="ECO:0008006" key="4">
    <source>
        <dbReference type="Google" id="ProtNLM"/>
    </source>
</evidence>
<reference evidence="2 3" key="1">
    <citation type="submission" date="2020-10" db="EMBL/GenBank/DDBJ databases">
        <authorList>
            <person name="Peeters C."/>
        </authorList>
    </citation>
    <scope>NUCLEOTIDE SEQUENCE [LARGE SCALE GENOMIC DNA]</scope>
    <source>
        <strain evidence="2 3">LMG 27952</strain>
    </source>
</reference>
<proteinExistence type="predicted"/>
<evidence type="ECO:0000313" key="2">
    <source>
        <dbReference type="EMBL" id="CAD6534094.1"/>
    </source>
</evidence>
<dbReference type="RefSeq" id="WP_201696588.1">
    <property type="nucleotide sequence ID" value="NZ_CAJHCQ010000006.1"/>
</dbReference>
<evidence type="ECO:0000313" key="3">
    <source>
        <dbReference type="Proteomes" id="UP000656319"/>
    </source>
</evidence>
<dbReference type="Proteomes" id="UP000656319">
    <property type="component" value="Unassembled WGS sequence"/>
</dbReference>
<feature type="transmembrane region" description="Helical" evidence="1">
    <location>
        <begin position="20"/>
        <end position="44"/>
    </location>
</feature>
<organism evidence="2 3">
    <name type="scientific">Paraburkholderia hiiakae</name>
    <dbReference type="NCBI Taxonomy" id="1081782"/>
    <lineage>
        <taxon>Bacteria</taxon>
        <taxon>Pseudomonadati</taxon>
        <taxon>Pseudomonadota</taxon>
        <taxon>Betaproteobacteria</taxon>
        <taxon>Burkholderiales</taxon>
        <taxon>Burkholderiaceae</taxon>
        <taxon>Paraburkholderia</taxon>
    </lineage>
</organism>
<name>A0ABN7HS82_9BURK</name>
<keyword evidence="1" id="KW-1133">Transmembrane helix</keyword>
<comment type="caution">
    <text evidence="2">The sequence shown here is derived from an EMBL/GenBank/DDBJ whole genome shotgun (WGS) entry which is preliminary data.</text>
</comment>
<sequence length="46" mass="5299">MSDSPHEEQPTLGKRMTWFAILWLLGFVATVLLAMPFHFLVVALQR</sequence>
<gene>
    <name evidence="2" type="ORF">LMG27952_02880</name>
</gene>
<keyword evidence="3" id="KW-1185">Reference proteome</keyword>
<protein>
    <recommendedName>
        <fullName evidence="4">DUF2474 domain-containing protein</fullName>
    </recommendedName>
</protein>
<keyword evidence="1" id="KW-0472">Membrane</keyword>
<accession>A0ABN7HS82</accession>
<dbReference type="EMBL" id="CAJHCQ010000006">
    <property type="protein sequence ID" value="CAD6534094.1"/>
    <property type="molecule type" value="Genomic_DNA"/>
</dbReference>